<dbReference type="CDD" id="cd05247">
    <property type="entry name" value="UDP_G4E_1_SDR_e"/>
    <property type="match status" value="1"/>
</dbReference>
<evidence type="ECO:0000256" key="3">
    <source>
        <dbReference type="ARBA" id="ARBA00004947"/>
    </source>
</evidence>
<accession>A0A2Z2NMU1</accession>
<dbReference type="EMBL" id="CP018632">
    <property type="protein sequence ID" value="ASJ72539.1"/>
    <property type="molecule type" value="Genomic_DNA"/>
</dbReference>
<dbReference type="SUPFAM" id="SSF51735">
    <property type="entry name" value="NAD(P)-binding Rossmann-fold domains"/>
    <property type="match status" value="1"/>
</dbReference>
<comment type="similarity">
    <text evidence="4 10">Belongs to the NAD(P)-dependent epimerase/dehydratase family.</text>
</comment>
<evidence type="ECO:0000256" key="1">
    <source>
        <dbReference type="ARBA" id="ARBA00000083"/>
    </source>
</evidence>
<dbReference type="EC" id="5.1.3.2" evidence="5 10"/>
<evidence type="ECO:0000256" key="6">
    <source>
        <dbReference type="ARBA" id="ARBA00018569"/>
    </source>
</evidence>
<evidence type="ECO:0000313" key="12">
    <source>
        <dbReference type="EMBL" id="ASJ72539.1"/>
    </source>
</evidence>
<protein>
    <recommendedName>
        <fullName evidence="6 10">UDP-glucose 4-epimerase</fullName>
        <ecNumber evidence="5 10">5.1.3.2</ecNumber>
    </recommendedName>
</protein>
<dbReference type="NCBIfam" id="TIGR01179">
    <property type="entry name" value="galE"/>
    <property type="match status" value="1"/>
</dbReference>
<keyword evidence="13" id="KW-1185">Reference proteome</keyword>
<dbReference type="GO" id="GO:0003978">
    <property type="term" value="F:UDP-glucose 4-epimerase activity"/>
    <property type="evidence" value="ECO:0007669"/>
    <property type="project" value="UniProtKB-UniRule"/>
</dbReference>
<proteinExistence type="inferred from homology"/>
<keyword evidence="9 10" id="KW-0119">Carbohydrate metabolism</keyword>
<comment type="cofactor">
    <cofactor evidence="2 10">
        <name>NAD(+)</name>
        <dbReference type="ChEBI" id="CHEBI:57540"/>
    </cofactor>
</comment>
<evidence type="ECO:0000313" key="13">
    <source>
        <dbReference type="Proteomes" id="UP000250079"/>
    </source>
</evidence>
<keyword evidence="7 10" id="KW-0520">NAD</keyword>
<reference evidence="12 13" key="1">
    <citation type="submission" date="2016-12" db="EMBL/GenBank/DDBJ databases">
        <authorList>
            <person name="Song W.-J."/>
            <person name="Kurnit D.M."/>
        </authorList>
    </citation>
    <scope>NUCLEOTIDE SEQUENCE [LARGE SCALE GENOMIC DNA]</scope>
    <source>
        <strain evidence="12 13">IMCC3135</strain>
    </source>
</reference>
<evidence type="ECO:0000256" key="5">
    <source>
        <dbReference type="ARBA" id="ARBA00013189"/>
    </source>
</evidence>
<dbReference type="PANTHER" id="PTHR43725">
    <property type="entry name" value="UDP-GLUCOSE 4-EPIMERASE"/>
    <property type="match status" value="1"/>
</dbReference>
<dbReference type="InterPro" id="IPR036291">
    <property type="entry name" value="NAD(P)-bd_dom_sf"/>
</dbReference>
<evidence type="ECO:0000256" key="2">
    <source>
        <dbReference type="ARBA" id="ARBA00001911"/>
    </source>
</evidence>
<evidence type="ECO:0000259" key="11">
    <source>
        <dbReference type="Pfam" id="PF01370"/>
    </source>
</evidence>
<name>A0A2Z2NMU1_9GAMM</name>
<dbReference type="RefSeq" id="WP_335589292.1">
    <property type="nucleotide sequence ID" value="NZ_CP018632.1"/>
</dbReference>
<dbReference type="Gene3D" id="3.90.25.10">
    <property type="entry name" value="UDP-galactose 4-epimerase, domain 1"/>
    <property type="match status" value="1"/>
</dbReference>
<evidence type="ECO:0000256" key="7">
    <source>
        <dbReference type="ARBA" id="ARBA00023027"/>
    </source>
</evidence>
<dbReference type="Proteomes" id="UP000250079">
    <property type="component" value="Chromosome"/>
</dbReference>
<dbReference type="PANTHER" id="PTHR43725:SF53">
    <property type="entry name" value="UDP-ARABINOSE 4-EPIMERASE 1"/>
    <property type="match status" value="1"/>
</dbReference>
<dbReference type="KEGG" id="gai:IMCC3135_12255"/>
<dbReference type="UniPathway" id="UPA00214"/>
<evidence type="ECO:0000256" key="4">
    <source>
        <dbReference type="ARBA" id="ARBA00007637"/>
    </source>
</evidence>
<gene>
    <name evidence="12" type="primary">galE_2</name>
    <name evidence="12" type="ORF">IMCC3135_12255</name>
</gene>
<dbReference type="Gene3D" id="3.40.50.720">
    <property type="entry name" value="NAD(P)-binding Rossmann-like Domain"/>
    <property type="match status" value="1"/>
</dbReference>
<comment type="catalytic activity">
    <reaction evidence="1 10">
        <text>UDP-alpha-D-glucose = UDP-alpha-D-galactose</text>
        <dbReference type="Rhea" id="RHEA:22168"/>
        <dbReference type="ChEBI" id="CHEBI:58885"/>
        <dbReference type="ChEBI" id="CHEBI:66914"/>
        <dbReference type="EC" id="5.1.3.2"/>
    </reaction>
</comment>
<feature type="domain" description="NAD-dependent epimerase/dehydratase" evidence="11">
    <location>
        <begin position="5"/>
        <end position="250"/>
    </location>
</feature>
<evidence type="ECO:0000256" key="8">
    <source>
        <dbReference type="ARBA" id="ARBA00023235"/>
    </source>
</evidence>
<dbReference type="InterPro" id="IPR005886">
    <property type="entry name" value="UDP_G4E"/>
</dbReference>
<comment type="pathway">
    <text evidence="3 10">Carbohydrate metabolism; galactose metabolism.</text>
</comment>
<evidence type="ECO:0000256" key="9">
    <source>
        <dbReference type="ARBA" id="ARBA00023277"/>
    </source>
</evidence>
<dbReference type="AlphaFoldDB" id="A0A2Z2NMU1"/>
<organism evidence="12 13">
    <name type="scientific">Granulosicoccus antarcticus IMCC3135</name>
    <dbReference type="NCBI Taxonomy" id="1192854"/>
    <lineage>
        <taxon>Bacteria</taxon>
        <taxon>Pseudomonadati</taxon>
        <taxon>Pseudomonadota</taxon>
        <taxon>Gammaproteobacteria</taxon>
        <taxon>Chromatiales</taxon>
        <taxon>Granulosicoccaceae</taxon>
        <taxon>Granulosicoccus</taxon>
    </lineage>
</organism>
<evidence type="ECO:0000256" key="10">
    <source>
        <dbReference type="RuleBase" id="RU366046"/>
    </source>
</evidence>
<dbReference type="Pfam" id="PF01370">
    <property type="entry name" value="Epimerase"/>
    <property type="match status" value="1"/>
</dbReference>
<sequence length="337" mass="37154">MSKTILVTGGAGYIGSHMVRMLDQRGFDVVVYDNLERGNRDAVTAGVLIEGDLHDTDRLNSVFESHDIEAVMHFAALAYVGESVHEPALYYRNNVTGTQCLLDTMRAHQVNKLVFSSTCATYGVPENLPITEATPQNPINPYGQSKLMVEQILKDYSVAYGFRSVALRYFNAAGCAEDGSLGERHDPETHLLPLILFEALRVQSGGNPTDTALKVFGNDFDTRDGTCVRDYIHVNDLCSAHIAAFERMLKTPDLGAEQFNLGVNRGYTVLEIIDACREVTGVDFSYNSVARRAGDPPELVADASRAMSELQWSPVHADVKESIQHAWNWFSAHPPAN</sequence>
<keyword evidence="8 10" id="KW-0413">Isomerase</keyword>
<comment type="subunit">
    <text evidence="10">Homodimer.</text>
</comment>
<dbReference type="InterPro" id="IPR001509">
    <property type="entry name" value="Epimerase_deHydtase"/>
</dbReference>
<dbReference type="GO" id="GO:0033499">
    <property type="term" value="P:galactose catabolic process via UDP-galactose, Leloir pathway"/>
    <property type="evidence" value="ECO:0007669"/>
    <property type="project" value="TreeGrafter"/>
</dbReference>